<dbReference type="Gene3D" id="3.40.50.720">
    <property type="entry name" value="NAD(P)-binding Rossmann-like Domain"/>
    <property type="match status" value="1"/>
</dbReference>
<dbReference type="AlphaFoldDB" id="A0A1C3VWQ9"/>
<dbReference type="RefSeq" id="WP_092574233.1">
    <property type="nucleotide sequence ID" value="NZ_FMAF01000007.1"/>
</dbReference>
<dbReference type="InterPro" id="IPR016040">
    <property type="entry name" value="NAD(P)-bd_dom"/>
</dbReference>
<dbReference type="Pfam" id="PF13460">
    <property type="entry name" value="NAD_binding_10"/>
    <property type="match status" value="1"/>
</dbReference>
<dbReference type="PANTHER" id="PTHR43162:SF1">
    <property type="entry name" value="PRESTALK A DIFFERENTIATION PROTEIN A"/>
    <property type="match status" value="1"/>
</dbReference>
<feature type="domain" description="NAD(P)-binding" evidence="1">
    <location>
        <begin position="6"/>
        <end position="115"/>
    </location>
</feature>
<sequence length="292" mass="31509">MHVILGATGKIGRTTIAALRKAGAPVRAVLRDPSQAREFSDLGCEIAIADLHDRRALATAMNGARAVQVICPVDIRAEHAQSRMLQLIDSLGEALAAANPQLVLAISDYGAEQSSGTGVTLIFHALETRLRKLPSRLILLRSAEHMENWSRLAKAAAESGRLPSFYHPLTKLLPTVSAFDVGAISAELLLDNSNAKLRIVHAEGPRRYTPNDVAAAIGLLAGRNVVAQPLPETEWRTVLIRAGLSEDYARLLVELYVAHNAGRIDAESDVGEIRRGKIELVDALRPLLGAQR</sequence>
<dbReference type="SUPFAM" id="SSF51735">
    <property type="entry name" value="NAD(P)-binding Rossmann-fold domains"/>
    <property type="match status" value="1"/>
</dbReference>
<dbReference type="EMBL" id="FMAF01000007">
    <property type="protein sequence ID" value="SCB32211.1"/>
    <property type="molecule type" value="Genomic_DNA"/>
</dbReference>
<reference evidence="2 3" key="1">
    <citation type="submission" date="2016-08" db="EMBL/GenBank/DDBJ databases">
        <authorList>
            <person name="Seilhamer J.J."/>
        </authorList>
    </citation>
    <scope>NUCLEOTIDE SEQUENCE [LARGE SCALE GENOMIC DNA]</scope>
    <source>
        <strain evidence="2 3">P1-7</strain>
    </source>
</reference>
<gene>
    <name evidence="2" type="ORF">GA0061101_10738</name>
</gene>
<name>A0A1C3VWQ9_9HYPH</name>
<dbReference type="Gene3D" id="3.90.25.10">
    <property type="entry name" value="UDP-galactose 4-epimerase, domain 1"/>
    <property type="match status" value="1"/>
</dbReference>
<dbReference type="OrthoDB" id="7352262at2"/>
<protein>
    <submittedName>
        <fullName evidence="2">Uncharacterized conserved protein YbjT, contains NAD(P)-binding and DUF2867 domains</fullName>
    </submittedName>
</protein>
<accession>A0A1C3VWQ9</accession>
<dbReference type="InterPro" id="IPR036291">
    <property type="entry name" value="NAD(P)-bd_dom_sf"/>
</dbReference>
<dbReference type="InterPro" id="IPR051604">
    <property type="entry name" value="Ergot_Alk_Oxidoreductase"/>
</dbReference>
<dbReference type="PANTHER" id="PTHR43162">
    <property type="match status" value="1"/>
</dbReference>
<dbReference type="Proteomes" id="UP000199205">
    <property type="component" value="Unassembled WGS sequence"/>
</dbReference>
<organism evidence="2 3">
    <name type="scientific">Rhizobium lusitanum</name>
    <dbReference type="NCBI Taxonomy" id="293958"/>
    <lineage>
        <taxon>Bacteria</taxon>
        <taxon>Pseudomonadati</taxon>
        <taxon>Pseudomonadota</taxon>
        <taxon>Alphaproteobacteria</taxon>
        <taxon>Hyphomicrobiales</taxon>
        <taxon>Rhizobiaceae</taxon>
        <taxon>Rhizobium/Agrobacterium group</taxon>
        <taxon>Rhizobium</taxon>
    </lineage>
</organism>
<evidence type="ECO:0000259" key="1">
    <source>
        <dbReference type="Pfam" id="PF13460"/>
    </source>
</evidence>
<proteinExistence type="predicted"/>
<evidence type="ECO:0000313" key="3">
    <source>
        <dbReference type="Proteomes" id="UP000199205"/>
    </source>
</evidence>
<evidence type="ECO:0000313" key="2">
    <source>
        <dbReference type="EMBL" id="SCB32211.1"/>
    </source>
</evidence>